<dbReference type="PANTHER" id="PTHR43685">
    <property type="entry name" value="GLYCOSYLTRANSFERASE"/>
    <property type="match status" value="1"/>
</dbReference>
<gene>
    <name evidence="2" type="ORF">C7440_0861</name>
</gene>
<proteinExistence type="predicted"/>
<keyword evidence="3" id="KW-1185">Reference proteome</keyword>
<dbReference type="Gene3D" id="3.90.550.10">
    <property type="entry name" value="Spore Coat Polysaccharide Biosynthesis Protein SpsA, Chain A"/>
    <property type="match status" value="1"/>
</dbReference>
<evidence type="ECO:0000313" key="3">
    <source>
        <dbReference type="Proteomes" id="UP000246145"/>
    </source>
</evidence>
<dbReference type="AlphaFoldDB" id="A0A2U1CRG0"/>
<accession>A0A2U1CRG0</accession>
<reference evidence="2 3" key="1">
    <citation type="submission" date="2018-04" db="EMBL/GenBank/DDBJ databases">
        <title>Genomic Encyclopedia of Type Strains, Phase IV (KMG-IV): sequencing the most valuable type-strain genomes for metagenomic binning, comparative biology and taxonomic classification.</title>
        <authorList>
            <person name="Goeker M."/>
        </authorList>
    </citation>
    <scope>NUCLEOTIDE SEQUENCE [LARGE SCALE GENOMIC DNA]</scope>
    <source>
        <strain evidence="2 3">DSM 10065</strain>
    </source>
</reference>
<dbReference type="RefSeq" id="WP_116517564.1">
    <property type="nucleotide sequence ID" value="NZ_JACCEX010000001.1"/>
</dbReference>
<feature type="domain" description="Glycosyltransferase 2-like" evidence="1">
    <location>
        <begin position="9"/>
        <end position="113"/>
    </location>
</feature>
<dbReference type="PANTHER" id="PTHR43685:SF11">
    <property type="entry name" value="GLYCOSYLTRANSFERASE TAGX-RELATED"/>
    <property type="match status" value="1"/>
</dbReference>
<dbReference type="Proteomes" id="UP000246145">
    <property type="component" value="Unassembled WGS sequence"/>
</dbReference>
<evidence type="ECO:0000313" key="2">
    <source>
        <dbReference type="EMBL" id="PVY68459.1"/>
    </source>
</evidence>
<dbReference type="SUPFAM" id="SSF53448">
    <property type="entry name" value="Nucleotide-diphospho-sugar transferases"/>
    <property type="match status" value="1"/>
</dbReference>
<comment type="caution">
    <text evidence="2">The sequence shown here is derived from an EMBL/GenBank/DDBJ whole genome shotgun (WGS) entry which is preliminary data.</text>
</comment>
<dbReference type="STRING" id="1231391.GCA_000308195_03488"/>
<dbReference type="GO" id="GO:0016740">
    <property type="term" value="F:transferase activity"/>
    <property type="evidence" value="ECO:0007669"/>
    <property type="project" value="UniProtKB-KW"/>
</dbReference>
<dbReference type="CDD" id="cd00761">
    <property type="entry name" value="Glyco_tranf_GTA_type"/>
    <property type="match status" value="1"/>
</dbReference>
<protein>
    <submittedName>
        <fullName evidence="2">Glycosyl transferase family 2</fullName>
    </submittedName>
</protein>
<name>A0A2U1CRG0_9BURK</name>
<dbReference type="OrthoDB" id="9801954at2"/>
<dbReference type="Pfam" id="PF00535">
    <property type="entry name" value="Glycos_transf_2"/>
    <property type="match status" value="1"/>
</dbReference>
<keyword evidence="2" id="KW-0808">Transferase</keyword>
<dbReference type="InterPro" id="IPR001173">
    <property type="entry name" value="Glyco_trans_2-like"/>
</dbReference>
<evidence type="ECO:0000259" key="1">
    <source>
        <dbReference type="Pfam" id="PF00535"/>
    </source>
</evidence>
<dbReference type="InterPro" id="IPR029044">
    <property type="entry name" value="Nucleotide-diphossugar_trans"/>
</dbReference>
<dbReference type="EMBL" id="QEKO01000001">
    <property type="protein sequence ID" value="PVY68459.1"/>
    <property type="molecule type" value="Genomic_DNA"/>
</dbReference>
<dbReference type="InterPro" id="IPR050834">
    <property type="entry name" value="Glycosyltransf_2"/>
</dbReference>
<sequence length="323" mass="36842">MSYRRHLFTVLTPTYNRAHTLARVYESLAEQTFQDFEWLVVDDGSTDNTRELVLGWQQQASFPIRYEWQHNAHKKTAFNRGVREARGELIVALDSDDRLDMNALYVMAQAWSAMDPSERSAFVAITGLCARPDGHIVGDMFPADVFDTTAIDMSFKHHVKGEKFGCMRTDVLRRFPFPEDVPGFVPESLVWRAMARAGYLTRFVNQVFRVYYESGGASGDTLTRHSRETGGAPHAQGLWLLARDTVVECLPWFRYRPQEFFAAAARYTRFALHMRRNGQAAPRGRKLNGLRSKLLVALMWPVGAVLFLRDIRASRPRPLGAHG</sequence>
<organism evidence="2 3">
    <name type="scientific">Pusillimonas noertemannii</name>
    <dbReference type="NCBI Taxonomy" id="305977"/>
    <lineage>
        <taxon>Bacteria</taxon>
        <taxon>Pseudomonadati</taxon>
        <taxon>Pseudomonadota</taxon>
        <taxon>Betaproteobacteria</taxon>
        <taxon>Burkholderiales</taxon>
        <taxon>Alcaligenaceae</taxon>
        <taxon>Pusillimonas</taxon>
    </lineage>
</organism>